<feature type="transmembrane region" description="Helical" evidence="7">
    <location>
        <begin position="161"/>
        <end position="183"/>
    </location>
</feature>
<evidence type="ECO:0000256" key="1">
    <source>
        <dbReference type="ARBA" id="ARBA00004370"/>
    </source>
</evidence>
<feature type="compositionally biased region" description="Polar residues" evidence="6">
    <location>
        <begin position="210"/>
        <end position="229"/>
    </location>
</feature>
<dbReference type="OMA" id="MELQRWQ"/>
<keyword evidence="10" id="KW-1185">Reference proteome</keyword>
<feature type="transmembrane region" description="Helical" evidence="7">
    <location>
        <begin position="41"/>
        <end position="66"/>
    </location>
</feature>
<dbReference type="STRING" id="407821.A0A087SYC6"/>
<sequence length="273" mass="30793">MEPVAISWLIASSSSPLVAVLALWTVYVFHTYRRRWRTVDLFLLAVTSQELVTSIFIFCYAIISLINPPFQVPCNFTQWGLVATRTFQISTLTSMVVDRALTVRWPYRYRFSVRRNQIRYHIAVLALVSILVGVAAIFARLPKDTNNRLCHLHPIQWDTRYVVFLLSLYGVLMLVSLICMVQVEIHRSKHGTKLGANGSFQLPECASPELQSATGMNSPLDTQSSTGSTRALHRPSRQASRRPYGKNAKGTSDLRWPSVALASLLCFSLNHIP</sequence>
<feature type="non-terminal residue" evidence="9">
    <location>
        <position position="273"/>
    </location>
</feature>
<keyword evidence="4 7" id="KW-1133">Transmembrane helix</keyword>
<dbReference type="CDD" id="cd00637">
    <property type="entry name" value="7tm_classA_rhodopsin-like"/>
    <property type="match status" value="1"/>
</dbReference>
<dbReference type="SUPFAM" id="SSF81321">
    <property type="entry name" value="Family A G protein-coupled receptor-like"/>
    <property type="match status" value="1"/>
</dbReference>
<dbReference type="InterPro" id="IPR000276">
    <property type="entry name" value="GPCR_Rhodpsn"/>
</dbReference>
<protein>
    <recommendedName>
        <fullName evidence="8">G-protein coupled receptors family 1 profile domain-containing protein</fullName>
    </recommendedName>
</protein>
<evidence type="ECO:0000313" key="10">
    <source>
        <dbReference type="Proteomes" id="UP000054359"/>
    </source>
</evidence>
<dbReference type="GO" id="GO:0016020">
    <property type="term" value="C:membrane"/>
    <property type="evidence" value="ECO:0007669"/>
    <property type="project" value="UniProtKB-SubCell"/>
</dbReference>
<dbReference type="PROSITE" id="PS50262">
    <property type="entry name" value="G_PROTEIN_RECEP_F1_2"/>
    <property type="match status" value="1"/>
</dbReference>
<comment type="similarity">
    <text evidence="2">Belongs to the G-protein coupled receptor 1 family.</text>
</comment>
<keyword evidence="3 7" id="KW-0812">Transmembrane</keyword>
<dbReference type="AlphaFoldDB" id="A0A087SYC6"/>
<evidence type="ECO:0000256" key="7">
    <source>
        <dbReference type="SAM" id="Phobius"/>
    </source>
</evidence>
<organism evidence="9 10">
    <name type="scientific">Stegodyphus mimosarum</name>
    <name type="common">African social velvet spider</name>
    <dbReference type="NCBI Taxonomy" id="407821"/>
    <lineage>
        <taxon>Eukaryota</taxon>
        <taxon>Metazoa</taxon>
        <taxon>Ecdysozoa</taxon>
        <taxon>Arthropoda</taxon>
        <taxon>Chelicerata</taxon>
        <taxon>Arachnida</taxon>
        <taxon>Araneae</taxon>
        <taxon>Araneomorphae</taxon>
        <taxon>Entelegynae</taxon>
        <taxon>Eresoidea</taxon>
        <taxon>Eresidae</taxon>
        <taxon>Stegodyphus</taxon>
    </lineage>
</organism>
<dbReference type="GO" id="GO:0004930">
    <property type="term" value="F:G protein-coupled receptor activity"/>
    <property type="evidence" value="ECO:0007669"/>
    <property type="project" value="InterPro"/>
</dbReference>
<reference evidence="9 10" key="1">
    <citation type="submission" date="2013-11" db="EMBL/GenBank/DDBJ databases">
        <title>Genome sequencing of Stegodyphus mimosarum.</title>
        <authorList>
            <person name="Bechsgaard J."/>
        </authorList>
    </citation>
    <scope>NUCLEOTIDE SEQUENCE [LARGE SCALE GENOMIC DNA]</scope>
</reference>
<evidence type="ECO:0000313" key="9">
    <source>
        <dbReference type="EMBL" id="KFM57865.1"/>
    </source>
</evidence>
<dbReference type="Gene3D" id="1.20.1070.10">
    <property type="entry name" value="Rhodopsin 7-helix transmembrane proteins"/>
    <property type="match status" value="1"/>
</dbReference>
<feature type="transmembrane region" description="Helical" evidence="7">
    <location>
        <begin position="118"/>
        <end position="141"/>
    </location>
</feature>
<name>A0A087SYC6_STEMI</name>
<keyword evidence="5 7" id="KW-0472">Membrane</keyword>
<dbReference type="Pfam" id="PF00001">
    <property type="entry name" value="7tm_1"/>
    <property type="match status" value="1"/>
</dbReference>
<evidence type="ECO:0000259" key="8">
    <source>
        <dbReference type="PROSITE" id="PS50262"/>
    </source>
</evidence>
<feature type="domain" description="G-protein coupled receptors family 1 profile" evidence="8">
    <location>
        <begin position="21"/>
        <end position="273"/>
    </location>
</feature>
<feature type="compositionally biased region" description="Basic residues" evidence="6">
    <location>
        <begin position="231"/>
        <end position="244"/>
    </location>
</feature>
<feature type="transmembrane region" description="Helical" evidence="7">
    <location>
        <begin position="6"/>
        <end position="29"/>
    </location>
</feature>
<dbReference type="OrthoDB" id="6369020at2759"/>
<feature type="region of interest" description="Disordered" evidence="6">
    <location>
        <begin position="210"/>
        <end position="250"/>
    </location>
</feature>
<evidence type="ECO:0000256" key="3">
    <source>
        <dbReference type="ARBA" id="ARBA00022692"/>
    </source>
</evidence>
<feature type="transmembrane region" description="Helical" evidence="7">
    <location>
        <begin position="78"/>
        <end position="97"/>
    </location>
</feature>
<comment type="subcellular location">
    <subcellularLocation>
        <location evidence="1">Membrane</location>
    </subcellularLocation>
</comment>
<gene>
    <name evidence="9" type="ORF">X975_11997</name>
</gene>
<evidence type="ECO:0000256" key="2">
    <source>
        <dbReference type="ARBA" id="ARBA00010663"/>
    </source>
</evidence>
<evidence type="ECO:0000256" key="6">
    <source>
        <dbReference type="SAM" id="MobiDB-lite"/>
    </source>
</evidence>
<accession>A0A087SYC6</accession>
<evidence type="ECO:0000256" key="4">
    <source>
        <dbReference type="ARBA" id="ARBA00022989"/>
    </source>
</evidence>
<dbReference type="EMBL" id="KK112519">
    <property type="protein sequence ID" value="KFM57865.1"/>
    <property type="molecule type" value="Genomic_DNA"/>
</dbReference>
<proteinExistence type="inferred from homology"/>
<dbReference type="InterPro" id="IPR017452">
    <property type="entry name" value="GPCR_Rhodpsn_7TM"/>
</dbReference>
<dbReference type="Proteomes" id="UP000054359">
    <property type="component" value="Unassembled WGS sequence"/>
</dbReference>
<evidence type="ECO:0000256" key="5">
    <source>
        <dbReference type="ARBA" id="ARBA00023136"/>
    </source>
</evidence>